<keyword evidence="2" id="KW-0812">Transmembrane</keyword>
<feature type="transmembrane region" description="Helical" evidence="2">
    <location>
        <begin position="230"/>
        <end position="254"/>
    </location>
</feature>
<dbReference type="Pfam" id="PF13962">
    <property type="entry name" value="PGG"/>
    <property type="match status" value="1"/>
</dbReference>
<evidence type="ECO:0000256" key="1">
    <source>
        <dbReference type="SAM" id="MobiDB-lite"/>
    </source>
</evidence>
<reference evidence="4" key="1">
    <citation type="journal article" date="2022" name="Plant J.">
        <title>Strategies of tolerance reflected in two North American maple genomes.</title>
        <authorList>
            <person name="McEvoy S.L."/>
            <person name="Sezen U.U."/>
            <person name="Trouern-Trend A."/>
            <person name="McMahon S.M."/>
            <person name="Schaberg P.G."/>
            <person name="Yang J."/>
            <person name="Wegrzyn J.L."/>
            <person name="Swenson N.G."/>
        </authorList>
    </citation>
    <scope>NUCLEOTIDE SEQUENCE</scope>
    <source>
        <strain evidence="4">91603</strain>
    </source>
</reference>
<dbReference type="AlphaFoldDB" id="A0AAD5P2M6"/>
<reference evidence="4" key="2">
    <citation type="submission" date="2023-02" db="EMBL/GenBank/DDBJ databases">
        <authorList>
            <person name="Swenson N.G."/>
            <person name="Wegrzyn J.L."/>
            <person name="Mcevoy S.L."/>
        </authorList>
    </citation>
    <scope>NUCLEOTIDE SEQUENCE</scope>
    <source>
        <strain evidence="4">91603</strain>
        <tissue evidence="4">Leaf</tissue>
    </source>
</reference>
<accession>A0AAD5P2M6</accession>
<keyword evidence="2" id="KW-0472">Membrane</keyword>
<dbReference type="Proteomes" id="UP001064489">
    <property type="component" value="Chromosome 1"/>
</dbReference>
<feature type="transmembrane region" description="Helical" evidence="2">
    <location>
        <begin position="192"/>
        <end position="210"/>
    </location>
</feature>
<evidence type="ECO:0000313" key="4">
    <source>
        <dbReference type="EMBL" id="KAI9194861.1"/>
    </source>
</evidence>
<sequence length="349" mass="39169">MKFIHNRELMMSSQALDLVKCIERAIEAQKMDIEELIKKPSNLLFDAAKSGKFEFLAELVRSYPYLVHLLDEQHRSIFHIAILHRHINIFNLIYEIGFDKELLATYEDKEKNTMLHLAAKYPNPPPISNLPGAALEMQQELLMFEEVEMMMQPSLRETKNADGQTPRELFTIEHKELLHNGENWMKNTASSCMVVATLIATVVFSAAFTVPGGNNDKTGIPIRMTETSFHVFAISDTIALSSSSISILMFLSILTSVSRNGSDGIARNGSDNSFRKTDGDYTEDRLGRKNNTKNGRHAKNVTGSVNIDGSRAGGFRFNILNEEMKVTLNESISQQKVNPTEEIAIGITN</sequence>
<dbReference type="Gene3D" id="1.25.40.20">
    <property type="entry name" value="Ankyrin repeat-containing domain"/>
    <property type="match status" value="1"/>
</dbReference>
<gene>
    <name evidence="4" type="ORF">LWI28_009741</name>
</gene>
<proteinExistence type="predicted"/>
<dbReference type="InterPro" id="IPR026961">
    <property type="entry name" value="PGG_dom"/>
</dbReference>
<evidence type="ECO:0000313" key="5">
    <source>
        <dbReference type="Proteomes" id="UP001064489"/>
    </source>
</evidence>
<feature type="domain" description="PGG" evidence="3">
    <location>
        <begin position="183"/>
        <end position="256"/>
    </location>
</feature>
<dbReference type="PANTHER" id="PTHR24177:SF356">
    <property type="entry name" value="ANKYRIN REPEAT PLANT-LIKE PROTEIN"/>
    <property type="match status" value="1"/>
</dbReference>
<keyword evidence="2" id="KW-1133">Transmembrane helix</keyword>
<keyword evidence="5" id="KW-1185">Reference proteome</keyword>
<dbReference type="SUPFAM" id="SSF48403">
    <property type="entry name" value="Ankyrin repeat"/>
    <property type="match status" value="1"/>
</dbReference>
<feature type="compositionally biased region" description="Basic and acidic residues" evidence="1">
    <location>
        <begin position="273"/>
        <end position="287"/>
    </location>
</feature>
<organism evidence="4 5">
    <name type="scientific">Acer negundo</name>
    <name type="common">Box elder</name>
    <dbReference type="NCBI Taxonomy" id="4023"/>
    <lineage>
        <taxon>Eukaryota</taxon>
        <taxon>Viridiplantae</taxon>
        <taxon>Streptophyta</taxon>
        <taxon>Embryophyta</taxon>
        <taxon>Tracheophyta</taxon>
        <taxon>Spermatophyta</taxon>
        <taxon>Magnoliopsida</taxon>
        <taxon>eudicotyledons</taxon>
        <taxon>Gunneridae</taxon>
        <taxon>Pentapetalae</taxon>
        <taxon>rosids</taxon>
        <taxon>malvids</taxon>
        <taxon>Sapindales</taxon>
        <taxon>Sapindaceae</taxon>
        <taxon>Hippocastanoideae</taxon>
        <taxon>Acereae</taxon>
        <taxon>Acer</taxon>
    </lineage>
</organism>
<dbReference type="GO" id="GO:0016020">
    <property type="term" value="C:membrane"/>
    <property type="evidence" value="ECO:0007669"/>
    <property type="project" value="TreeGrafter"/>
</dbReference>
<protein>
    <recommendedName>
        <fullName evidence="3">PGG domain-containing protein</fullName>
    </recommendedName>
</protein>
<evidence type="ECO:0000256" key="2">
    <source>
        <dbReference type="SAM" id="Phobius"/>
    </source>
</evidence>
<dbReference type="EMBL" id="JAJSOW010000003">
    <property type="protein sequence ID" value="KAI9194861.1"/>
    <property type="molecule type" value="Genomic_DNA"/>
</dbReference>
<dbReference type="PANTHER" id="PTHR24177">
    <property type="entry name" value="CASKIN"/>
    <property type="match status" value="1"/>
</dbReference>
<dbReference type="InterPro" id="IPR036770">
    <property type="entry name" value="Ankyrin_rpt-contain_sf"/>
</dbReference>
<evidence type="ECO:0000259" key="3">
    <source>
        <dbReference type="Pfam" id="PF13962"/>
    </source>
</evidence>
<feature type="compositionally biased region" description="Basic residues" evidence="1">
    <location>
        <begin position="288"/>
        <end position="299"/>
    </location>
</feature>
<feature type="region of interest" description="Disordered" evidence="1">
    <location>
        <begin position="262"/>
        <end position="299"/>
    </location>
</feature>
<name>A0AAD5P2M6_ACENE</name>
<comment type="caution">
    <text evidence="4">The sequence shown here is derived from an EMBL/GenBank/DDBJ whole genome shotgun (WGS) entry which is preliminary data.</text>
</comment>